<dbReference type="OrthoDB" id="10309516at2759"/>
<comment type="caution">
    <text evidence="1">The sequence shown here is derived from an EMBL/GenBank/DDBJ whole genome shotgun (WGS) entry which is preliminary data.</text>
</comment>
<gene>
    <name evidence="1" type="ORF">T07_10608</name>
</gene>
<evidence type="ECO:0000313" key="2">
    <source>
        <dbReference type="Proteomes" id="UP000054630"/>
    </source>
</evidence>
<accession>A0A0V0S5P5</accession>
<proteinExistence type="predicted"/>
<evidence type="ECO:0000313" key="1">
    <source>
        <dbReference type="EMBL" id="KRX21992.1"/>
    </source>
</evidence>
<dbReference type="EMBL" id="JYDL01000035">
    <property type="protein sequence ID" value="KRX21992.1"/>
    <property type="molecule type" value="Genomic_DNA"/>
</dbReference>
<dbReference type="Proteomes" id="UP000054630">
    <property type="component" value="Unassembled WGS sequence"/>
</dbReference>
<reference evidence="1 2" key="1">
    <citation type="submission" date="2015-01" db="EMBL/GenBank/DDBJ databases">
        <title>Evolution of Trichinella species and genotypes.</title>
        <authorList>
            <person name="Korhonen P.K."/>
            <person name="Edoardo P."/>
            <person name="Giuseppe L.R."/>
            <person name="Gasser R.B."/>
        </authorList>
    </citation>
    <scope>NUCLEOTIDE SEQUENCE [LARGE SCALE GENOMIC DNA]</scope>
    <source>
        <strain evidence="1">ISS37</strain>
    </source>
</reference>
<protein>
    <submittedName>
        <fullName evidence="1">Uncharacterized protein</fullName>
    </submittedName>
</protein>
<keyword evidence="2" id="KW-1185">Reference proteome</keyword>
<sequence>MQLTKIYLHLVQSPHCTTVYLTPQRYLVKQEKQLRATNDVQITNLSEYTTQCRYSSGLLLAEFCMIQAQYNRIANVDRSNRYSGA</sequence>
<dbReference type="AlphaFoldDB" id="A0A0V0S5P5"/>
<name>A0A0V0S5P5_9BILA</name>
<organism evidence="1 2">
    <name type="scientific">Trichinella nelsoni</name>
    <dbReference type="NCBI Taxonomy" id="6336"/>
    <lineage>
        <taxon>Eukaryota</taxon>
        <taxon>Metazoa</taxon>
        <taxon>Ecdysozoa</taxon>
        <taxon>Nematoda</taxon>
        <taxon>Enoplea</taxon>
        <taxon>Dorylaimia</taxon>
        <taxon>Trichinellida</taxon>
        <taxon>Trichinellidae</taxon>
        <taxon>Trichinella</taxon>
    </lineage>
</organism>